<dbReference type="Proteomes" id="UP000005242">
    <property type="component" value="Unassembled WGS sequence"/>
</dbReference>
<feature type="region of interest" description="Disordered" evidence="1">
    <location>
        <begin position="1"/>
        <end position="24"/>
    </location>
</feature>
<proteinExistence type="predicted"/>
<evidence type="ECO:0000313" key="2">
    <source>
        <dbReference type="EMBL" id="EIM20057.1"/>
    </source>
</evidence>
<dbReference type="HOGENOM" id="CLU_2428745_0_0_1"/>
<evidence type="ECO:0000313" key="3">
    <source>
        <dbReference type="Proteomes" id="UP000005242"/>
    </source>
</evidence>
<reference evidence="2 3" key="1">
    <citation type="journal article" date="2012" name="Fungal Genet. Biol.">
        <title>The genome of the xerotolerant mold Wallemia sebi reveals adaptations to osmotic stress and suggests cryptic sexual reproduction.</title>
        <authorList>
            <person name="Padamsee M."/>
            <person name="Kumar T.K.A."/>
            <person name="Riley R."/>
            <person name="Binder M."/>
            <person name="Boyd A."/>
            <person name="Calvo A.M."/>
            <person name="Furukawa K."/>
            <person name="Hesse C."/>
            <person name="Hohmann S."/>
            <person name="James T.Y."/>
            <person name="LaButti K."/>
            <person name="Lapidus A."/>
            <person name="Lindquist E."/>
            <person name="Lucas S."/>
            <person name="Miller K."/>
            <person name="Shantappa S."/>
            <person name="Grigoriev I.V."/>
            <person name="Hibbett D.S."/>
            <person name="McLaughlin D.J."/>
            <person name="Spatafora J.W."/>
            <person name="Aime M.C."/>
        </authorList>
    </citation>
    <scope>NUCLEOTIDE SEQUENCE [LARGE SCALE GENOMIC DNA]</scope>
    <source>
        <strain evidence="3">ATCC MYA-4683 / CBS 633.66</strain>
    </source>
</reference>
<evidence type="ECO:0000256" key="1">
    <source>
        <dbReference type="SAM" id="MobiDB-lite"/>
    </source>
</evidence>
<protein>
    <submittedName>
        <fullName evidence="2">Uncharacterized protein</fullName>
    </submittedName>
</protein>
<gene>
    <name evidence="2" type="ORF">WALSEDRAFT_61220</name>
</gene>
<dbReference type="RefSeq" id="XP_006959986.1">
    <property type="nucleotide sequence ID" value="XM_006959924.1"/>
</dbReference>
<keyword evidence="3" id="KW-1185">Reference proteome</keyword>
<dbReference type="KEGG" id="wse:WALSEDRAFT_61220"/>
<organism evidence="2 3">
    <name type="scientific">Wallemia mellicola (strain ATCC MYA-4683 / CBS 633.66)</name>
    <name type="common">Wallemia sebi (CBS 633.66)</name>
    <dbReference type="NCBI Taxonomy" id="671144"/>
    <lineage>
        <taxon>Eukaryota</taxon>
        <taxon>Fungi</taxon>
        <taxon>Dikarya</taxon>
        <taxon>Basidiomycota</taxon>
        <taxon>Wallemiomycotina</taxon>
        <taxon>Wallemiomycetes</taxon>
        <taxon>Wallemiales</taxon>
        <taxon>Wallemiaceae</taxon>
        <taxon>Wallemia</taxon>
    </lineage>
</organism>
<name>I4Y7W5_WALMC</name>
<sequence>MLRSRPGIHHQRCSKHPREAHHVSARTLKDRLRRWRAQNDRQRFRMCTCVFAMYSSLTSLVVQSVPAAPGTEQRCKTASSMPCATCPRTPP</sequence>
<dbReference type="InParanoid" id="I4Y7W5"/>
<feature type="compositionally biased region" description="Basic residues" evidence="1">
    <location>
        <begin position="1"/>
        <end position="15"/>
    </location>
</feature>
<dbReference type="EMBL" id="JH668243">
    <property type="protein sequence ID" value="EIM20057.1"/>
    <property type="molecule type" value="Genomic_DNA"/>
</dbReference>
<accession>I4Y7W5</accession>
<dbReference type="AlphaFoldDB" id="I4Y7W5"/>
<dbReference type="GeneID" id="18474400"/>